<sequence length="488" mass="52241">MLKRQLKEVLLSILPIIGLVVLLHFTITPIPALLFQRFLIGSVFVILGLTLFLLGVEMGITPLGSYTGAWLAKSNKLWFVLLVGAGLGFIISIAEPGLMVLANQVSGVTNGAISSILILVVVSVGLALMLALGFLRIFYNIPLYKLLLVLYGMIGLMALGTSKEFLAISFDASGSTTGILAVPFILALSVGISKLKKDSKASEKDSFGLVAIASTGAIMAVLVLDLLTHTQSFHAELETTTVSQQGIWSPFVSLIGPLVLETLGVILPLFLLFLFLQWKVLALKPRAFRKMLTGFVFSYLGLFLFMVGVNGGFMAVGSHIGQDLVMMANKLPIILIGFTFGMVTILAEPAVYVLTHQIEQVTSGYVKRKAVLIPLALGVGLAVGLSVLRIVVPSIQLWHYLLPGYVLSLLLMFVTPKLFIGMAFDAGGVATGPMTATLILAFIQGAAHVFEGADLLVDGFGMIAMVALAPIITIQLLGFGYHLKSKRH</sequence>
<feature type="transmembrane region" description="Helical" evidence="1">
    <location>
        <begin position="207"/>
        <end position="227"/>
    </location>
</feature>
<feature type="transmembrane region" description="Helical" evidence="1">
    <location>
        <begin position="426"/>
        <end position="447"/>
    </location>
</feature>
<feature type="transmembrane region" description="Helical" evidence="1">
    <location>
        <begin position="33"/>
        <end position="56"/>
    </location>
</feature>
<keyword evidence="1" id="KW-0472">Membrane</keyword>
<proteinExistence type="predicted"/>
<keyword evidence="3" id="KW-1185">Reference proteome</keyword>
<gene>
    <name evidence="2" type="ORF">J2S23_000275</name>
</gene>
<feature type="transmembrane region" description="Helical" evidence="1">
    <location>
        <begin position="247"/>
        <end position="276"/>
    </location>
</feature>
<feature type="transmembrane region" description="Helical" evidence="1">
    <location>
        <begin position="77"/>
        <end position="100"/>
    </location>
</feature>
<dbReference type="Pfam" id="PF07556">
    <property type="entry name" value="DUF1538"/>
    <property type="match status" value="2"/>
</dbReference>
<evidence type="ECO:0000313" key="3">
    <source>
        <dbReference type="Proteomes" id="UP001223079"/>
    </source>
</evidence>
<keyword evidence="1" id="KW-1133">Transmembrane helix</keyword>
<feature type="transmembrane region" description="Helical" evidence="1">
    <location>
        <begin position="142"/>
        <end position="160"/>
    </location>
</feature>
<evidence type="ECO:0000313" key="2">
    <source>
        <dbReference type="EMBL" id="MDQ0221743.1"/>
    </source>
</evidence>
<name>A0ABT9YP32_9STRE</name>
<reference evidence="2 3" key="1">
    <citation type="submission" date="2023-07" db="EMBL/GenBank/DDBJ databases">
        <title>Genomic Encyclopedia of Type Strains, Phase IV (KMG-IV): sequencing the most valuable type-strain genomes for metagenomic binning, comparative biology and taxonomic classification.</title>
        <authorList>
            <person name="Goeker M."/>
        </authorList>
    </citation>
    <scope>NUCLEOTIDE SEQUENCE [LARGE SCALE GENOMIC DNA]</scope>
    <source>
        <strain evidence="2 3">DSM 105143</strain>
    </source>
</reference>
<evidence type="ECO:0008006" key="4">
    <source>
        <dbReference type="Google" id="ProtNLM"/>
    </source>
</evidence>
<feature type="transmembrane region" description="Helical" evidence="1">
    <location>
        <begin position="172"/>
        <end position="195"/>
    </location>
</feature>
<dbReference type="Proteomes" id="UP001223079">
    <property type="component" value="Unassembled WGS sequence"/>
</dbReference>
<feature type="transmembrane region" description="Helical" evidence="1">
    <location>
        <begin position="459"/>
        <end position="483"/>
    </location>
</feature>
<organism evidence="2 3">
    <name type="scientific">Streptococcus moroccensis</name>
    <dbReference type="NCBI Taxonomy" id="1451356"/>
    <lineage>
        <taxon>Bacteria</taxon>
        <taxon>Bacillati</taxon>
        <taxon>Bacillota</taxon>
        <taxon>Bacilli</taxon>
        <taxon>Lactobacillales</taxon>
        <taxon>Streptococcaceae</taxon>
        <taxon>Streptococcus</taxon>
    </lineage>
</organism>
<comment type="caution">
    <text evidence="2">The sequence shown here is derived from an EMBL/GenBank/DDBJ whole genome shotgun (WGS) entry which is preliminary data.</text>
</comment>
<feature type="transmembrane region" description="Helical" evidence="1">
    <location>
        <begin position="296"/>
        <end position="321"/>
    </location>
</feature>
<dbReference type="InterPro" id="IPR011435">
    <property type="entry name" value="UmpAB"/>
</dbReference>
<keyword evidence="1" id="KW-0812">Transmembrane</keyword>
<feature type="transmembrane region" description="Helical" evidence="1">
    <location>
        <begin position="9"/>
        <end position="27"/>
    </location>
</feature>
<protein>
    <recommendedName>
        <fullName evidence="4">DUF1538 domain-containing protein</fullName>
    </recommendedName>
</protein>
<dbReference type="EMBL" id="JAUSTM010000002">
    <property type="protein sequence ID" value="MDQ0221743.1"/>
    <property type="molecule type" value="Genomic_DNA"/>
</dbReference>
<evidence type="ECO:0000256" key="1">
    <source>
        <dbReference type="SAM" id="Phobius"/>
    </source>
</evidence>
<feature type="transmembrane region" description="Helical" evidence="1">
    <location>
        <begin position="112"/>
        <end position="135"/>
    </location>
</feature>
<dbReference type="RefSeq" id="WP_307120973.1">
    <property type="nucleotide sequence ID" value="NZ_JAUSTM010000002.1"/>
</dbReference>
<accession>A0ABT9YP32</accession>
<feature type="transmembrane region" description="Helical" evidence="1">
    <location>
        <begin position="333"/>
        <end position="354"/>
    </location>
</feature>
<feature type="transmembrane region" description="Helical" evidence="1">
    <location>
        <begin position="370"/>
        <end position="391"/>
    </location>
</feature>
<feature type="transmembrane region" description="Helical" evidence="1">
    <location>
        <begin position="397"/>
        <end position="414"/>
    </location>
</feature>